<evidence type="ECO:0000256" key="9">
    <source>
        <dbReference type="ARBA" id="ARBA00048531"/>
    </source>
</evidence>
<protein>
    <recommendedName>
        <fullName evidence="4">threonine-phosphate decarboxylase</fullName>
        <ecNumber evidence="4">4.1.1.81</ecNumber>
    </recommendedName>
    <alternativeName>
        <fullName evidence="8">L-threonine-O-3-phosphate decarboxylase</fullName>
    </alternativeName>
</protein>
<dbReference type="EC" id="4.1.1.81" evidence="4"/>
<keyword evidence="6" id="KW-0663">Pyridoxal phosphate</keyword>
<dbReference type="PANTHER" id="PTHR42885:SF1">
    <property type="entry name" value="THREONINE-PHOSPHATE DECARBOXYLASE"/>
    <property type="match status" value="1"/>
</dbReference>
<evidence type="ECO:0000256" key="3">
    <source>
        <dbReference type="ARBA" id="ARBA00004953"/>
    </source>
</evidence>
<dbReference type="PANTHER" id="PTHR42885">
    <property type="entry name" value="HISTIDINOL-PHOSPHATE AMINOTRANSFERASE-RELATED"/>
    <property type="match status" value="1"/>
</dbReference>
<comment type="function">
    <text evidence="2">Decarboxylates L-threonine-O-3-phosphate to yield (R)-1-amino-2-propanol O-2-phosphate, the precursor for the linkage between the nucleotide loop and the corrin ring in cobalamin.</text>
</comment>
<reference evidence="11" key="1">
    <citation type="submission" date="2022-11" db="EMBL/GenBank/DDBJ databases">
        <title>Methylomonas rapida sp. nov., Carotenoid-Producing Obligate Methanotrophs with High Growth Characteristics and Biotechnological Potential.</title>
        <authorList>
            <person name="Tikhonova E.N."/>
            <person name="Suleimanov R.Z."/>
            <person name="Miroshnikov K."/>
            <person name="Oshkin I.Y."/>
            <person name="Belova S.E."/>
            <person name="Danilova O.V."/>
            <person name="Ashikhmin A."/>
            <person name="Konopkin A."/>
            <person name="But S.Y."/>
            <person name="Khmelenina V.N."/>
            <person name="Kuznetsov N."/>
            <person name="Pimenov N.V."/>
            <person name="Dedysh S.N."/>
        </authorList>
    </citation>
    <scope>NUCLEOTIDE SEQUENCE</scope>
    <source>
        <strain evidence="11">MP1</strain>
    </source>
</reference>
<name>A0ABY7GGY2_9GAMM</name>
<dbReference type="EMBL" id="CP113517">
    <property type="protein sequence ID" value="WAR44074.1"/>
    <property type="molecule type" value="Genomic_DNA"/>
</dbReference>
<organism evidence="11 12">
    <name type="scientific">Methylomonas rapida</name>
    <dbReference type="NCBI Taxonomy" id="2963939"/>
    <lineage>
        <taxon>Bacteria</taxon>
        <taxon>Pseudomonadati</taxon>
        <taxon>Pseudomonadota</taxon>
        <taxon>Gammaproteobacteria</taxon>
        <taxon>Methylococcales</taxon>
        <taxon>Methylococcaceae</taxon>
        <taxon>Methylomonas</taxon>
    </lineage>
</organism>
<dbReference type="Pfam" id="PF00155">
    <property type="entry name" value="Aminotran_1_2"/>
    <property type="match status" value="1"/>
</dbReference>
<dbReference type="InterPro" id="IPR015422">
    <property type="entry name" value="PyrdxlP-dep_Trfase_small"/>
</dbReference>
<evidence type="ECO:0000256" key="6">
    <source>
        <dbReference type="ARBA" id="ARBA00022898"/>
    </source>
</evidence>
<evidence type="ECO:0000256" key="8">
    <source>
        <dbReference type="ARBA" id="ARBA00029996"/>
    </source>
</evidence>
<keyword evidence="12" id="KW-1185">Reference proteome</keyword>
<evidence type="ECO:0000256" key="4">
    <source>
        <dbReference type="ARBA" id="ARBA00012285"/>
    </source>
</evidence>
<evidence type="ECO:0000256" key="2">
    <source>
        <dbReference type="ARBA" id="ARBA00003444"/>
    </source>
</evidence>
<dbReference type="GO" id="GO:0048472">
    <property type="term" value="F:threonine-phosphate decarboxylase activity"/>
    <property type="evidence" value="ECO:0007669"/>
    <property type="project" value="UniProtKB-EC"/>
</dbReference>
<dbReference type="InterPro" id="IPR004839">
    <property type="entry name" value="Aminotransferase_I/II_large"/>
</dbReference>
<feature type="domain" description="Aminotransferase class I/classII large" evidence="10">
    <location>
        <begin position="62"/>
        <end position="297"/>
    </location>
</feature>
<dbReference type="InterPro" id="IPR015424">
    <property type="entry name" value="PyrdxlP-dep_Trfase"/>
</dbReference>
<comment type="catalytic activity">
    <reaction evidence="9">
        <text>O-phospho-L-threonine + H(+) = (R)-1-aminopropan-2-yl phosphate + CO2</text>
        <dbReference type="Rhea" id="RHEA:11492"/>
        <dbReference type="ChEBI" id="CHEBI:15378"/>
        <dbReference type="ChEBI" id="CHEBI:16526"/>
        <dbReference type="ChEBI" id="CHEBI:58563"/>
        <dbReference type="ChEBI" id="CHEBI:58675"/>
        <dbReference type="EC" id="4.1.1.81"/>
    </reaction>
</comment>
<evidence type="ECO:0000256" key="5">
    <source>
        <dbReference type="ARBA" id="ARBA00022573"/>
    </source>
</evidence>
<dbReference type="CDD" id="cd00609">
    <property type="entry name" value="AAT_like"/>
    <property type="match status" value="1"/>
</dbReference>
<evidence type="ECO:0000313" key="11">
    <source>
        <dbReference type="EMBL" id="WAR44074.1"/>
    </source>
</evidence>
<dbReference type="RefSeq" id="WP_255189062.1">
    <property type="nucleotide sequence ID" value="NZ_CP113517.1"/>
</dbReference>
<proteinExistence type="predicted"/>
<evidence type="ECO:0000256" key="7">
    <source>
        <dbReference type="ARBA" id="ARBA00023239"/>
    </source>
</evidence>
<comment type="cofactor">
    <cofactor evidence="1">
        <name>pyridoxal 5'-phosphate</name>
        <dbReference type="ChEBI" id="CHEBI:597326"/>
    </cofactor>
</comment>
<comment type="pathway">
    <text evidence="3">Cofactor biosynthesis; adenosylcobalamin biosynthesis.</text>
</comment>
<gene>
    <name evidence="11" type="primary">cobD</name>
    <name evidence="11" type="ORF">NM686_017110</name>
</gene>
<dbReference type="Gene3D" id="3.40.640.10">
    <property type="entry name" value="Type I PLP-dependent aspartate aminotransferase-like (Major domain)"/>
    <property type="match status" value="1"/>
</dbReference>
<dbReference type="InterPro" id="IPR005860">
    <property type="entry name" value="CobD"/>
</dbReference>
<keyword evidence="5" id="KW-0169">Cobalamin biosynthesis</keyword>
<keyword evidence="7 11" id="KW-0456">Lyase</keyword>
<evidence type="ECO:0000256" key="1">
    <source>
        <dbReference type="ARBA" id="ARBA00001933"/>
    </source>
</evidence>
<dbReference type="SUPFAM" id="SSF53383">
    <property type="entry name" value="PLP-dependent transferases"/>
    <property type="match status" value="1"/>
</dbReference>
<dbReference type="Gene3D" id="3.90.1150.10">
    <property type="entry name" value="Aspartate Aminotransferase, domain 1"/>
    <property type="match status" value="1"/>
</dbReference>
<evidence type="ECO:0000313" key="12">
    <source>
        <dbReference type="Proteomes" id="UP001162780"/>
    </source>
</evidence>
<accession>A0ABY7GGY2</accession>
<sequence length="340" mass="37936">MLEHGGRLQRAASEYGIPLAEWLDLSTGINPNGWPVPPVPAEVWQRLPEDDDELLPAARRYYQNSSLLAVAGSQAAIQTLPWLRPISRVGVLHPAYAEHAEGWRRAGHRMVVITENDIDARLDDLDVLILINPNNPTGRLWPRQQLLDWHERLRQRGGWLIVDEAFIDAMPTEYSLSPLPVRPGLIVLRSVGKFFGLAGIRCGFVIAEQGLLSELQEKLGPWPISHPGRYVAARALADTAWQQTAAASLKQQGQRLQRLLAASGWPPTGGCELFQWIKHESAQELHQSLARQGILTRFFADPCSVRFGLPADEAGWQRLEQALAQPEVRRLLAGYPAIVQ</sequence>
<dbReference type="InterPro" id="IPR015421">
    <property type="entry name" value="PyrdxlP-dep_Trfase_major"/>
</dbReference>
<evidence type="ECO:0000259" key="10">
    <source>
        <dbReference type="Pfam" id="PF00155"/>
    </source>
</evidence>
<dbReference type="NCBIfam" id="TIGR01140">
    <property type="entry name" value="L_thr_O3P_dcar"/>
    <property type="match status" value="1"/>
</dbReference>
<dbReference type="Proteomes" id="UP001162780">
    <property type="component" value="Chromosome"/>
</dbReference>